<comment type="caution">
    <text evidence="2">The sequence shown here is derived from an EMBL/GenBank/DDBJ whole genome shotgun (WGS) entry which is preliminary data.</text>
</comment>
<accession>A0A6A6KR06</accession>
<reference evidence="2 3" key="1">
    <citation type="journal article" date="2020" name="Mol. Plant">
        <title>The Chromosome-Based Rubber Tree Genome Provides New Insights into Spurge Genome Evolution and Rubber Biosynthesis.</title>
        <authorList>
            <person name="Liu J."/>
            <person name="Shi C."/>
            <person name="Shi C.C."/>
            <person name="Li W."/>
            <person name="Zhang Q.J."/>
            <person name="Zhang Y."/>
            <person name="Li K."/>
            <person name="Lu H.F."/>
            <person name="Shi C."/>
            <person name="Zhu S.T."/>
            <person name="Xiao Z.Y."/>
            <person name="Nan H."/>
            <person name="Yue Y."/>
            <person name="Zhu X.G."/>
            <person name="Wu Y."/>
            <person name="Hong X.N."/>
            <person name="Fan G.Y."/>
            <person name="Tong Y."/>
            <person name="Zhang D."/>
            <person name="Mao C.L."/>
            <person name="Liu Y.L."/>
            <person name="Hao S.J."/>
            <person name="Liu W.Q."/>
            <person name="Lv M.Q."/>
            <person name="Zhang H.B."/>
            <person name="Liu Y."/>
            <person name="Hu-Tang G.R."/>
            <person name="Wang J.P."/>
            <person name="Wang J.H."/>
            <person name="Sun Y.H."/>
            <person name="Ni S.B."/>
            <person name="Chen W.B."/>
            <person name="Zhang X.C."/>
            <person name="Jiao Y.N."/>
            <person name="Eichler E.E."/>
            <person name="Li G.H."/>
            <person name="Liu X."/>
            <person name="Gao L.Z."/>
        </authorList>
    </citation>
    <scope>NUCLEOTIDE SEQUENCE [LARGE SCALE GENOMIC DNA]</scope>
    <source>
        <strain evidence="3">cv. GT1</strain>
        <tissue evidence="2">Leaf</tissue>
    </source>
</reference>
<keyword evidence="3" id="KW-1185">Reference proteome</keyword>
<gene>
    <name evidence="2" type="ORF">GH714_038953</name>
</gene>
<dbReference type="EMBL" id="JAAGAX010000016">
    <property type="protein sequence ID" value="KAF2289869.1"/>
    <property type="molecule type" value="Genomic_DNA"/>
</dbReference>
<evidence type="ECO:0000313" key="3">
    <source>
        <dbReference type="Proteomes" id="UP000467840"/>
    </source>
</evidence>
<name>A0A6A6KR06_HEVBR</name>
<protein>
    <submittedName>
        <fullName evidence="2">Uncharacterized protein</fullName>
    </submittedName>
</protein>
<dbReference type="Proteomes" id="UP000467840">
    <property type="component" value="Chromosome 8"/>
</dbReference>
<feature type="region of interest" description="Disordered" evidence="1">
    <location>
        <begin position="55"/>
        <end position="77"/>
    </location>
</feature>
<proteinExistence type="predicted"/>
<sequence>MTCTICGQGTSQRPQRNSRLVQDTVNDANVLRSFSLSQQSTSSVGRDFELRISQSSQPTGIVDETNQTQGASNIANK</sequence>
<evidence type="ECO:0000256" key="1">
    <source>
        <dbReference type="SAM" id="MobiDB-lite"/>
    </source>
</evidence>
<dbReference type="AlphaFoldDB" id="A0A6A6KR06"/>
<evidence type="ECO:0000313" key="2">
    <source>
        <dbReference type="EMBL" id="KAF2289869.1"/>
    </source>
</evidence>
<organism evidence="2 3">
    <name type="scientific">Hevea brasiliensis</name>
    <name type="common">Para rubber tree</name>
    <name type="synonym">Siphonia brasiliensis</name>
    <dbReference type="NCBI Taxonomy" id="3981"/>
    <lineage>
        <taxon>Eukaryota</taxon>
        <taxon>Viridiplantae</taxon>
        <taxon>Streptophyta</taxon>
        <taxon>Embryophyta</taxon>
        <taxon>Tracheophyta</taxon>
        <taxon>Spermatophyta</taxon>
        <taxon>Magnoliopsida</taxon>
        <taxon>eudicotyledons</taxon>
        <taxon>Gunneridae</taxon>
        <taxon>Pentapetalae</taxon>
        <taxon>rosids</taxon>
        <taxon>fabids</taxon>
        <taxon>Malpighiales</taxon>
        <taxon>Euphorbiaceae</taxon>
        <taxon>Crotonoideae</taxon>
        <taxon>Micrandreae</taxon>
        <taxon>Hevea</taxon>
    </lineage>
</organism>